<comment type="similarity">
    <text evidence="2">Belongs to the inorganic phosphate transporter (PiT) (TC 2.A.20) family.</text>
</comment>
<keyword evidence="5 9" id="KW-0812">Transmembrane</keyword>
<comment type="subcellular location">
    <subcellularLocation>
        <location evidence="1">Membrane</location>
        <topology evidence="1">Multi-pass membrane protein</topology>
    </subcellularLocation>
</comment>
<keyword evidence="3" id="KW-0813">Transport</keyword>
<name>A0A2G8K0X8_STIJA</name>
<keyword evidence="4" id="KW-0592">Phosphate transport</keyword>
<reference evidence="10" key="1">
    <citation type="journal article" date="2017" name="PLoS Biol.">
        <title>The sea cucumber genome provides insights into morphological evolution and visceral regeneration.</title>
        <authorList>
            <person name="Zhang X."/>
            <person name="Sun L."/>
            <person name="Yuan J."/>
            <person name="Sun Y."/>
            <person name="Gao Y."/>
            <person name="Zhang L."/>
            <person name="Li S."/>
            <person name="Dai H."/>
            <person name="Hamel J.F."/>
            <person name="Liu C."/>
            <person name="Yu Y."/>
            <person name="Liu S."/>
            <person name="Lin W."/>
            <person name="Guo K."/>
            <person name="Jin S."/>
            <person name="Xu P."/>
            <person name="Storey K.B."/>
            <person name="Huan P."/>
            <person name="Zhang T."/>
            <person name="Zhou Y."/>
            <person name="Zhang J."/>
            <person name="Lin C."/>
            <person name="Li X."/>
            <person name="Xing L."/>
            <person name="Huo D."/>
            <person name="Sun M."/>
            <person name="Wang L."/>
            <person name="Mercier A."/>
            <person name="Li F."/>
            <person name="Yang H."/>
            <person name="Xiang J."/>
        </authorList>
    </citation>
    <scope>NUCLEOTIDE SEQUENCE [LARGE SCALE GENOMIC DNA]</scope>
    <source>
        <strain evidence="10">Shaxun</strain>
        <tissue evidence="10">Muscle</tissue>
    </source>
</reference>
<evidence type="ECO:0000256" key="6">
    <source>
        <dbReference type="ARBA" id="ARBA00022989"/>
    </source>
</evidence>
<evidence type="ECO:0000256" key="9">
    <source>
        <dbReference type="SAM" id="Phobius"/>
    </source>
</evidence>
<evidence type="ECO:0000256" key="1">
    <source>
        <dbReference type="ARBA" id="ARBA00004141"/>
    </source>
</evidence>
<dbReference type="PANTHER" id="PTHR11101:SF80">
    <property type="entry name" value="PHOSPHATE TRANSPORTER"/>
    <property type="match status" value="1"/>
</dbReference>
<accession>A0A2G8K0X8</accession>
<keyword evidence="6 9" id="KW-1133">Transmembrane helix</keyword>
<dbReference type="GO" id="GO:0016020">
    <property type="term" value="C:membrane"/>
    <property type="evidence" value="ECO:0007669"/>
    <property type="project" value="UniProtKB-SubCell"/>
</dbReference>
<keyword evidence="7 9" id="KW-0472">Membrane</keyword>
<feature type="transmembrane region" description="Helical" evidence="9">
    <location>
        <begin position="180"/>
        <end position="203"/>
    </location>
</feature>
<evidence type="ECO:0000256" key="2">
    <source>
        <dbReference type="ARBA" id="ARBA00009916"/>
    </source>
</evidence>
<dbReference type="AlphaFoldDB" id="A0A2G8K0X8"/>
<dbReference type="GO" id="GO:0035435">
    <property type="term" value="P:phosphate ion transmembrane transport"/>
    <property type="evidence" value="ECO:0007669"/>
    <property type="project" value="TreeGrafter"/>
</dbReference>
<organism evidence="10 11">
    <name type="scientific">Stichopus japonicus</name>
    <name type="common">Sea cucumber</name>
    <dbReference type="NCBI Taxonomy" id="307972"/>
    <lineage>
        <taxon>Eukaryota</taxon>
        <taxon>Metazoa</taxon>
        <taxon>Echinodermata</taxon>
        <taxon>Eleutherozoa</taxon>
        <taxon>Echinozoa</taxon>
        <taxon>Holothuroidea</taxon>
        <taxon>Aspidochirotacea</taxon>
        <taxon>Aspidochirotida</taxon>
        <taxon>Stichopodidae</taxon>
        <taxon>Apostichopus</taxon>
    </lineage>
</organism>
<dbReference type="EMBL" id="MRZV01001002">
    <property type="protein sequence ID" value="PIK41633.1"/>
    <property type="molecule type" value="Genomic_DNA"/>
</dbReference>
<feature type="transmembrane region" description="Helical" evidence="9">
    <location>
        <begin position="91"/>
        <end position="113"/>
    </location>
</feature>
<comment type="caution">
    <text evidence="10">The sequence shown here is derived from an EMBL/GenBank/DDBJ whole genome shotgun (WGS) entry which is preliminary data.</text>
</comment>
<keyword evidence="11" id="KW-1185">Reference proteome</keyword>
<sequence length="205" mass="21801">MRRQEYSRHASVASTTALTGKRKLPKRDSEAWKSIQDPAGVAELCGPLQILSAIFAAFAHGGNDVSNAIGPLIALWAIFQSEGRTETSAPIWILVYGGVGMTIGLCMLGRRVIETVGTNLTPMTPSSGFTIELGAASTVLLASNLGIPVSTTHCKVGSIVAIGYTRSKANVEWKLFRSIILAWIVTVPCAALLSAGLMWILLFSI</sequence>
<proteinExistence type="inferred from homology"/>
<dbReference type="GO" id="GO:0005315">
    <property type="term" value="F:phosphate transmembrane transporter activity"/>
    <property type="evidence" value="ECO:0007669"/>
    <property type="project" value="InterPro"/>
</dbReference>
<evidence type="ECO:0000313" key="11">
    <source>
        <dbReference type="Proteomes" id="UP000230750"/>
    </source>
</evidence>
<dbReference type="Proteomes" id="UP000230750">
    <property type="component" value="Unassembled WGS sequence"/>
</dbReference>
<evidence type="ECO:0000256" key="5">
    <source>
        <dbReference type="ARBA" id="ARBA00022692"/>
    </source>
</evidence>
<dbReference type="OrthoDB" id="260807at2759"/>
<dbReference type="Pfam" id="PF01384">
    <property type="entry name" value="PHO4"/>
    <property type="match status" value="1"/>
</dbReference>
<protein>
    <submittedName>
        <fullName evidence="10">Putative sodium-dependent phosphate transporter 2</fullName>
    </submittedName>
</protein>
<evidence type="ECO:0000256" key="3">
    <source>
        <dbReference type="ARBA" id="ARBA00022448"/>
    </source>
</evidence>
<dbReference type="STRING" id="307972.A0A2G8K0X8"/>
<dbReference type="InterPro" id="IPR001204">
    <property type="entry name" value="Phos_transporter"/>
</dbReference>
<evidence type="ECO:0000256" key="7">
    <source>
        <dbReference type="ARBA" id="ARBA00023136"/>
    </source>
</evidence>
<gene>
    <name evidence="10" type="ORF">BSL78_21522</name>
</gene>
<feature type="region of interest" description="Disordered" evidence="8">
    <location>
        <begin position="1"/>
        <end position="25"/>
    </location>
</feature>
<evidence type="ECO:0000313" key="10">
    <source>
        <dbReference type="EMBL" id="PIK41633.1"/>
    </source>
</evidence>
<evidence type="ECO:0000256" key="8">
    <source>
        <dbReference type="SAM" id="MobiDB-lite"/>
    </source>
</evidence>
<evidence type="ECO:0000256" key="4">
    <source>
        <dbReference type="ARBA" id="ARBA00022592"/>
    </source>
</evidence>
<dbReference type="PANTHER" id="PTHR11101">
    <property type="entry name" value="PHOSPHATE TRANSPORTER"/>
    <property type="match status" value="1"/>
</dbReference>